<name>A0ACC3T2N1_LIPKO</name>
<organism evidence="1 2">
    <name type="scientific">Lipomyces kononenkoae</name>
    <name type="common">Yeast</name>
    <dbReference type="NCBI Taxonomy" id="34357"/>
    <lineage>
        <taxon>Eukaryota</taxon>
        <taxon>Fungi</taxon>
        <taxon>Dikarya</taxon>
        <taxon>Ascomycota</taxon>
        <taxon>Saccharomycotina</taxon>
        <taxon>Lipomycetes</taxon>
        <taxon>Lipomycetales</taxon>
        <taxon>Lipomycetaceae</taxon>
        <taxon>Lipomyces</taxon>
    </lineage>
</organism>
<evidence type="ECO:0000313" key="1">
    <source>
        <dbReference type="EMBL" id="KAK9237800.1"/>
    </source>
</evidence>
<proteinExistence type="predicted"/>
<dbReference type="Proteomes" id="UP001433508">
    <property type="component" value="Unassembled WGS sequence"/>
</dbReference>
<accession>A0ACC3T2N1</accession>
<reference evidence="2" key="1">
    <citation type="journal article" date="2024" name="Front. Bioeng. Biotechnol.">
        <title>Genome-scale model development and genomic sequencing of the oleaginous clade Lipomyces.</title>
        <authorList>
            <person name="Czajka J.J."/>
            <person name="Han Y."/>
            <person name="Kim J."/>
            <person name="Mondo S.J."/>
            <person name="Hofstad B.A."/>
            <person name="Robles A."/>
            <person name="Haridas S."/>
            <person name="Riley R."/>
            <person name="LaButti K."/>
            <person name="Pangilinan J."/>
            <person name="Andreopoulos W."/>
            <person name="Lipzen A."/>
            <person name="Yan J."/>
            <person name="Wang M."/>
            <person name="Ng V."/>
            <person name="Grigoriev I.V."/>
            <person name="Spatafora J.W."/>
            <person name="Magnuson J.K."/>
            <person name="Baker S.E."/>
            <person name="Pomraning K.R."/>
        </authorList>
    </citation>
    <scope>NUCLEOTIDE SEQUENCE [LARGE SCALE GENOMIC DNA]</scope>
    <source>
        <strain evidence="2">CBS 7786</strain>
    </source>
</reference>
<comment type="caution">
    <text evidence="1">The sequence shown here is derived from an EMBL/GenBank/DDBJ whole genome shotgun (WGS) entry which is preliminary data.</text>
</comment>
<gene>
    <name evidence="1" type="ORF">V1525DRAFT_402963</name>
</gene>
<protein>
    <submittedName>
        <fullName evidence="1">Sec39 domain-containing protein</fullName>
    </submittedName>
</protein>
<keyword evidence="2" id="KW-1185">Reference proteome</keyword>
<evidence type="ECO:0000313" key="2">
    <source>
        <dbReference type="Proteomes" id="UP001433508"/>
    </source>
</evidence>
<sequence>MDTSVHGPRSILLAIYLASTSKTDELCRLFGSAAWTAAATPSQALNILLKFVPETTEPSSYLPLVFDIAYSRLEETDDCEGLTDLLPDWIRLLDDDAAKQVGEELLSHGSAWVEFHEGDQQFTITSWMFARIYLIDSSIGVFDLIDAIVSAAISERLPDAVMQWRDGILRPLQLFYVYYPTAVDKTSYQLQEYTSLNTQVIVEHFLQYSTANTVNRDVTMIITPYLSYKHTISKGTEKPWDSFYRWLVVTAATNFPIITELARQWNGPEDDPSALIDYVSAIIASCYQCPEARSEYFEAMHILQKRGIYLVNMDDEVVVDDDQPIEAQMAYDGDADSAFTFPECPLYQATHSNLYLLDQLITSAAMISVYVPTTLQSIARLRFFASHRAQVEFLVRVIRGNSKEFAYRDDSNWRTLRSGLRWLKSKSYVLSKLSDADIENAFLGALLDFGRINLVREIFIDPIQSPLELEDIEAHVLRAFREHYDAASNCNATRGSLKTASQVLHLVYPSMLETDNLERAELLLKATHELSKYSLVLVQGVPLAPLQIRISNDPEQIVSQLLQTNEKAYLQLDEMISITKNLIIGLDRPLDILHGIEFRVIRMCVYAALAADDFSMAYDYCMNKLLSHADEINAVDKDLLWQVFFAAGRYVSPNAPSISPSPGFQAAARTPMMMLQLNNRMKSLRLQMELLSRALDICPERHMFEILNIWQDYELEVAQFTAN</sequence>
<dbReference type="EMBL" id="MU971364">
    <property type="protein sequence ID" value="KAK9237800.1"/>
    <property type="molecule type" value="Genomic_DNA"/>
</dbReference>